<evidence type="ECO:0000313" key="2">
    <source>
        <dbReference type="Proteomes" id="UP000236285"/>
    </source>
</evidence>
<reference evidence="1" key="1">
    <citation type="submission" date="2017-12" db="EMBL/GenBank/DDBJ databases">
        <title>High quality draft genome sequence of Pseudomonas hunanensis P11 isolated from the high-arsenic soil.</title>
        <authorList>
            <person name="Pan J."/>
        </authorList>
    </citation>
    <scope>NUCLEOTIDE SEQUENCE</scope>
    <source>
        <strain evidence="1">P11</strain>
    </source>
</reference>
<proteinExistence type="predicted"/>
<organism evidence="1 2">
    <name type="scientific">Pseudomonas hunanensis</name>
    <dbReference type="NCBI Taxonomy" id="1247546"/>
    <lineage>
        <taxon>Bacteria</taxon>
        <taxon>Pseudomonadati</taxon>
        <taxon>Pseudomonadota</taxon>
        <taxon>Gammaproteobacteria</taxon>
        <taxon>Pseudomonadales</taxon>
        <taxon>Pseudomonadaceae</taxon>
        <taxon>Pseudomonas</taxon>
    </lineage>
</organism>
<gene>
    <name evidence="1" type="ORF">CW309_25015</name>
</gene>
<dbReference type="Proteomes" id="UP000236285">
    <property type="component" value="Unassembled WGS sequence"/>
</dbReference>
<keyword evidence="2" id="KW-1185">Reference proteome</keyword>
<sequence>MLSAEGLFAVNDEGHGLVSVVVHPDLAFAGMVVKFIGSLLYMRVAAAIEVRANSCPSVTWVLGNGWEAHRGLMMQLVSKGISVSERMVGPPFRFPGMPPNEV</sequence>
<dbReference type="EMBL" id="PISL01000038">
    <property type="protein sequence ID" value="PKF23845.1"/>
    <property type="molecule type" value="Genomic_DNA"/>
</dbReference>
<accession>A0ACC9MXX6</accession>
<name>A0ACC9MXX6_9PSED</name>
<comment type="caution">
    <text evidence="1">The sequence shown here is derived from an EMBL/GenBank/DDBJ whole genome shotgun (WGS) entry which is preliminary data.</text>
</comment>
<protein>
    <submittedName>
        <fullName evidence="1">Uncharacterized protein</fullName>
    </submittedName>
</protein>
<evidence type="ECO:0000313" key="1">
    <source>
        <dbReference type="EMBL" id="PKF23845.1"/>
    </source>
</evidence>